<evidence type="ECO:0000256" key="1">
    <source>
        <dbReference type="ARBA" id="ARBA00001946"/>
    </source>
</evidence>
<dbReference type="GeneID" id="92760326"/>
<dbReference type="NCBIfam" id="NF002204">
    <property type="entry name" value="PRK01077.1"/>
    <property type="match status" value="1"/>
</dbReference>
<evidence type="ECO:0000256" key="3">
    <source>
        <dbReference type="ARBA" id="ARBA00022741"/>
    </source>
</evidence>
<dbReference type="GO" id="GO:0009236">
    <property type="term" value="P:cobalamin biosynthetic process"/>
    <property type="evidence" value="ECO:0007669"/>
    <property type="project" value="UniProtKB-UniRule"/>
</dbReference>
<evidence type="ECO:0000256" key="4">
    <source>
        <dbReference type="ARBA" id="ARBA00022840"/>
    </source>
</evidence>
<feature type="domain" description="CobB/CobQ-like glutamine amidotransferase" evidence="10">
    <location>
        <begin position="284"/>
        <end position="433"/>
    </location>
</feature>
<feature type="compositionally biased region" description="Polar residues" evidence="8">
    <location>
        <begin position="437"/>
        <end position="457"/>
    </location>
</feature>
<dbReference type="SUPFAM" id="SSF52317">
    <property type="entry name" value="Class I glutamine amidotransferase-like"/>
    <property type="match status" value="1"/>
</dbReference>
<evidence type="ECO:0000259" key="10">
    <source>
        <dbReference type="Pfam" id="PF07685"/>
    </source>
</evidence>
<sequence>MVAPTTAPAAAGVVIAGAGSGTGKTTVATGLMAALSRSYRVAPFKVGPDFIDPSYHALATGRPGRNLDSFMCGKDLIGPLYAHGCQGADVAVVEGVMGLFDGRITSDADGARWAPGSTAEIAGLLGLPVIVVLNARGISATAGALAHGLASYNSDVNVAGVILNQVGSPRHAEACTRAIEGCGIPVVGAIPRVADVEVPSRHLGLVTAAEQGDSALAVVEHMADLVAQHVDTEDILRLASTTYVGPAWNPQGAVEGTPVVVESAKRSEPAGCSSSSSHHGRSPRIALAGGPAFTFVYAELPEILQACGADVIGFDPLTDSLPTCDGLIIPGGFPEEHLEPLTRNQTLLHEIRHAAANGMPIYAECAGLLVLCGNLDGAPMAGVVPRDASMSGRLTLGYREATARADSVLFRAGDTVRGHEFHHTTLAPPEPKPVQAEANSPQSEMNAPQAETQPAQELVSSQIATGLGMSVNSDECHHSVTAQQTPGGPASMHAPELGEDAVGASAVGRVETTTGVEPEPDSAWRWLGWKGKECAEGFVTSNVHASYLHMHPAAIATNIATFVAACSRFGHRNES</sequence>
<comment type="similarity">
    <text evidence="7">Belongs to the CobB/CbiA family.</text>
</comment>
<keyword evidence="7" id="KW-0169">Cobalamin biosynthesis</keyword>
<dbReference type="Gene3D" id="3.40.50.880">
    <property type="match status" value="1"/>
</dbReference>
<keyword evidence="4 7" id="KW-0067">ATP-binding</keyword>
<comment type="catalytic activity">
    <reaction evidence="7">
        <text>hydrogenobyrinate + 2 L-glutamine + 2 ATP + 2 H2O = hydrogenobyrinate a,c-diamide + 2 L-glutamate + 2 ADP + 2 phosphate + 2 H(+)</text>
        <dbReference type="Rhea" id="RHEA:12544"/>
        <dbReference type="ChEBI" id="CHEBI:15377"/>
        <dbReference type="ChEBI" id="CHEBI:15378"/>
        <dbReference type="ChEBI" id="CHEBI:29985"/>
        <dbReference type="ChEBI" id="CHEBI:30616"/>
        <dbReference type="ChEBI" id="CHEBI:43474"/>
        <dbReference type="ChEBI" id="CHEBI:58359"/>
        <dbReference type="ChEBI" id="CHEBI:77873"/>
        <dbReference type="ChEBI" id="CHEBI:77874"/>
        <dbReference type="ChEBI" id="CHEBI:456216"/>
        <dbReference type="EC" id="6.3.5.9"/>
    </reaction>
</comment>
<evidence type="ECO:0000259" key="9">
    <source>
        <dbReference type="Pfam" id="PF01656"/>
    </source>
</evidence>
<keyword evidence="3 7" id="KW-0547">Nucleotide-binding</keyword>
<dbReference type="EC" id="6.3.5.9" evidence="7"/>
<dbReference type="UniPathway" id="UPA00148">
    <property type="reaction ID" value="UER00220"/>
</dbReference>
<feature type="domain" description="CobQ/CobB/MinD/ParA nucleotide binding" evidence="9">
    <location>
        <begin position="13"/>
        <end position="203"/>
    </location>
</feature>
<dbReference type="InterPro" id="IPR027417">
    <property type="entry name" value="P-loop_NTPase"/>
</dbReference>
<evidence type="ECO:0000256" key="8">
    <source>
        <dbReference type="SAM" id="MobiDB-lite"/>
    </source>
</evidence>
<dbReference type="GO" id="GO:0043802">
    <property type="term" value="F:hydrogenobyrinic acid a,c-diamide synthase (glutamine-hydrolysing) activity"/>
    <property type="evidence" value="ECO:0007669"/>
    <property type="project" value="UniProtKB-UniRule"/>
</dbReference>
<dbReference type="Pfam" id="PF07685">
    <property type="entry name" value="GATase_3"/>
    <property type="match status" value="1"/>
</dbReference>
<feature type="region of interest" description="Disordered" evidence="8">
    <location>
        <begin position="264"/>
        <end position="283"/>
    </location>
</feature>
<comment type="cofactor">
    <cofactor evidence="1 7">
        <name>Mg(2+)</name>
        <dbReference type="ChEBI" id="CHEBI:18420"/>
    </cofactor>
</comment>
<keyword evidence="5 7" id="KW-0460">Magnesium</keyword>
<evidence type="ECO:0000256" key="6">
    <source>
        <dbReference type="ARBA" id="ARBA00022962"/>
    </source>
</evidence>
<comment type="pathway">
    <text evidence="7">Cofactor biosynthesis; adenosylcobalamin biosynthesis; cob(II)yrinate a,c-diamide from precorrin-2 (aerobic route): step 9/10.</text>
</comment>
<keyword evidence="2 7" id="KW-0436">Ligase</keyword>
<comment type="function">
    <text evidence="7">Catalyzes the ATP-dependent amidation of the two carboxylate groups at positions a and c of hydrogenobyrinate, using either L-glutamine or ammonia as the nitrogen source.</text>
</comment>
<dbReference type="SUPFAM" id="SSF52540">
    <property type="entry name" value="P-loop containing nucleoside triphosphate hydrolases"/>
    <property type="match status" value="1"/>
</dbReference>
<accession>A0A7T4JU68</accession>
<dbReference type="Gene3D" id="3.40.50.300">
    <property type="entry name" value="P-loop containing nucleotide triphosphate hydrolases"/>
    <property type="match status" value="2"/>
</dbReference>
<dbReference type="HAMAP" id="MF_00027">
    <property type="entry name" value="CobB_CbiA"/>
    <property type="match status" value="1"/>
</dbReference>
<dbReference type="GO" id="GO:0005524">
    <property type="term" value="F:ATP binding"/>
    <property type="evidence" value="ECO:0007669"/>
    <property type="project" value="UniProtKB-UniRule"/>
</dbReference>
<dbReference type="PANTHER" id="PTHR43873:SF1">
    <property type="entry name" value="COBYRINATE A,C-DIAMIDE SYNTHASE"/>
    <property type="match status" value="1"/>
</dbReference>
<dbReference type="InterPro" id="IPR011698">
    <property type="entry name" value="GATase_3"/>
</dbReference>
<protein>
    <recommendedName>
        <fullName evidence="7">Hydrogenobyrinate a,c-diamide synthase</fullName>
        <ecNumber evidence="7">6.3.5.9</ecNumber>
    </recommendedName>
    <alternativeName>
        <fullName evidence="7">Hydrogenobyrinic acid a,c-diamide synthase</fullName>
    </alternativeName>
</protein>
<reference evidence="11 12" key="1">
    <citation type="submission" date="2020-12" db="EMBL/GenBank/DDBJ databases">
        <title>FDA dAtabase for Regulatory Grade micrObial Sequences (FDA-ARGOS): Supporting development and validation of Infectious Disease Dx tests.</title>
        <authorList>
            <person name="Sproer C."/>
            <person name="Gronow S."/>
            <person name="Severitt S."/>
            <person name="Schroder I."/>
            <person name="Tallon L."/>
            <person name="Sadzewicz L."/>
            <person name="Zhao X."/>
            <person name="Boylan J."/>
            <person name="Ott S."/>
            <person name="Bowen H."/>
            <person name="Vavikolanu K."/>
            <person name="Mehta A."/>
            <person name="Aluvathingal J."/>
            <person name="Nadendla S."/>
            <person name="Lowell S."/>
            <person name="Myers T."/>
            <person name="Yan Y."/>
            <person name="Sichtig H."/>
        </authorList>
    </citation>
    <scope>NUCLEOTIDE SEQUENCE [LARGE SCALE GENOMIC DNA]</scope>
    <source>
        <strain evidence="11 12">FDAARGOS_1053</strain>
    </source>
</reference>
<name>A0A7T4JU68_9CORY</name>
<dbReference type="GO" id="GO:0042242">
    <property type="term" value="F:cobyrinic acid a,c-diamide synthase activity"/>
    <property type="evidence" value="ECO:0007669"/>
    <property type="project" value="InterPro"/>
</dbReference>
<evidence type="ECO:0000256" key="5">
    <source>
        <dbReference type="ARBA" id="ARBA00022842"/>
    </source>
</evidence>
<proteinExistence type="inferred from homology"/>
<evidence type="ECO:0000256" key="2">
    <source>
        <dbReference type="ARBA" id="ARBA00022598"/>
    </source>
</evidence>
<evidence type="ECO:0000313" key="12">
    <source>
        <dbReference type="Proteomes" id="UP000596145"/>
    </source>
</evidence>
<feature type="region of interest" description="Disordered" evidence="8">
    <location>
        <begin position="419"/>
        <end position="457"/>
    </location>
</feature>
<dbReference type="InterPro" id="IPR004484">
    <property type="entry name" value="CbiA/CobB_synth"/>
</dbReference>
<organism evidence="11 12">
    <name type="scientific">Corynebacterium glucuronolyticum</name>
    <dbReference type="NCBI Taxonomy" id="39791"/>
    <lineage>
        <taxon>Bacteria</taxon>
        <taxon>Bacillati</taxon>
        <taxon>Actinomycetota</taxon>
        <taxon>Actinomycetes</taxon>
        <taxon>Mycobacteriales</taxon>
        <taxon>Corynebacteriaceae</taxon>
        <taxon>Corynebacterium</taxon>
    </lineage>
</organism>
<comment type="domain">
    <text evidence="7">Comprises of two domains. The C-terminal domain contains the binding site for glutamine and catalyzes the hydrolysis of this substrate to glutamate and ammonia. The N-terminal domain is anticipated to bind ATP and hydrogenobyrinate and catalyzes the ultimate synthesis of the diamide product. The ammonia produced via the glutaminase domain is probably translocated to the adjacent domain via a molecular tunnel, where it reacts with an activated intermediate.</text>
</comment>
<dbReference type="AlphaFoldDB" id="A0A7T4JU68"/>
<feature type="site" description="Increases nucleophilicity of active site Cys" evidence="7">
    <location>
        <position position="549"/>
    </location>
</feature>
<comment type="miscellaneous">
    <text evidence="7">The a and c carboxylates of hydrogenobyrinate are activated for nucleophilic attack via formation of a phosphorylated intermediate by ATP. CobB catalyzes first the amidation of the c-carboxylate, and then that of the a-carboxylate.</text>
</comment>
<dbReference type="InterPro" id="IPR029062">
    <property type="entry name" value="Class_I_gatase-like"/>
</dbReference>
<dbReference type="Pfam" id="PF01656">
    <property type="entry name" value="CbiA"/>
    <property type="match status" value="1"/>
</dbReference>
<dbReference type="Proteomes" id="UP000596145">
    <property type="component" value="Chromosome"/>
</dbReference>
<dbReference type="OrthoDB" id="9764035at2"/>
<keyword evidence="6 7" id="KW-0315">Glutamine amidotransferase</keyword>
<dbReference type="CDD" id="cd05388">
    <property type="entry name" value="CobB_N"/>
    <property type="match status" value="1"/>
</dbReference>
<evidence type="ECO:0000256" key="7">
    <source>
        <dbReference type="HAMAP-Rule" id="MF_00027"/>
    </source>
</evidence>
<evidence type="ECO:0000313" key="11">
    <source>
        <dbReference type="EMBL" id="QQB45513.1"/>
    </source>
</evidence>
<dbReference type="RefSeq" id="WP_084037019.1">
    <property type="nucleotide sequence ID" value="NZ_CP066007.1"/>
</dbReference>
<gene>
    <name evidence="7" type="primary">cobB</name>
    <name evidence="11" type="ORF">I6I10_08285</name>
</gene>
<dbReference type="PROSITE" id="PS51274">
    <property type="entry name" value="GATASE_COBBQ"/>
    <property type="match status" value="1"/>
</dbReference>
<dbReference type="InterPro" id="IPR002586">
    <property type="entry name" value="CobQ/CobB/MinD/ParA_Nub-bd_dom"/>
</dbReference>
<dbReference type="PANTHER" id="PTHR43873">
    <property type="entry name" value="COBYRINATE A,C-DIAMIDE SYNTHASE"/>
    <property type="match status" value="1"/>
</dbReference>
<feature type="active site" description="Nucleophile" evidence="7">
    <location>
        <position position="365"/>
    </location>
</feature>
<dbReference type="EMBL" id="CP066007">
    <property type="protein sequence ID" value="QQB45513.1"/>
    <property type="molecule type" value="Genomic_DNA"/>
</dbReference>